<keyword evidence="3" id="KW-0560">Oxidoreductase</keyword>
<dbReference type="Gene3D" id="1.20.1260.10">
    <property type="match status" value="1"/>
</dbReference>
<dbReference type="GO" id="GO:0004322">
    <property type="term" value="F:ferroxidase activity"/>
    <property type="evidence" value="ECO:0007669"/>
    <property type="project" value="TreeGrafter"/>
</dbReference>
<dbReference type="GO" id="GO:0008199">
    <property type="term" value="F:ferric iron binding"/>
    <property type="evidence" value="ECO:0007669"/>
    <property type="project" value="UniProtKB-UniRule"/>
</dbReference>
<dbReference type="PANTHER" id="PTHR30295">
    <property type="entry name" value="BACTERIOFERRITIN"/>
    <property type="match status" value="1"/>
</dbReference>
<dbReference type="InterPro" id="IPR008331">
    <property type="entry name" value="Ferritin_DPS_dom"/>
</dbReference>
<dbReference type="InterPro" id="IPR009078">
    <property type="entry name" value="Ferritin-like_SF"/>
</dbReference>
<dbReference type="GO" id="GO:0009295">
    <property type="term" value="C:nucleoid"/>
    <property type="evidence" value="ECO:0007669"/>
    <property type="project" value="UniProtKB-SubCell"/>
</dbReference>
<dbReference type="GO" id="GO:0006879">
    <property type="term" value="P:intracellular iron ion homeostasis"/>
    <property type="evidence" value="ECO:0007669"/>
    <property type="project" value="UniProtKB-KW"/>
</dbReference>
<dbReference type="InterPro" id="IPR014490">
    <property type="entry name" value="Dps-like"/>
</dbReference>
<keyword evidence="3" id="KW-0479">Metal-binding</keyword>
<comment type="subunit">
    <text evidence="3">Homododecamer. The 12 identical subunits form a hollow sphere into which the mineral iron core of up to 300 Fe(3+) can be deposited.</text>
</comment>
<evidence type="ECO:0000313" key="5">
    <source>
        <dbReference type="EMBL" id="HHK67670.1"/>
    </source>
</evidence>
<dbReference type="GO" id="GO:0020037">
    <property type="term" value="F:heme binding"/>
    <property type="evidence" value="ECO:0007669"/>
    <property type="project" value="TreeGrafter"/>
</dbReference>
<sequence length="160" mass="18349">MGKTGKEIVKANVDEAISDLLKAYADEWLAHYQYWVAAMWLKGVDADTFRPILLEMSQHELKHAEKLARRIIQLGGKPVLDFSKLLSTSGCGYIPPPEDPTDYLKLIKDVLKAEACAIKFYSQMVEKYRTTDVVTHEVFEELLEDEVEDEQTWEDLQAKL</sequence>
<protein>
    <recommendedName>
        <fullName evidence="3">DNA protection during starvation protein</fullName>
        <ecNumber evidence="3">1.16.-.-</ecNumber>
    </recommendedName>
</protein>
<dbReference type="EC" id="1.16.-.-" evidence="3"/>
<keyword evidence="2 3" id="KW-0408">Iron</keyword>
<dbReference type="InterPro" id="IPR012347">
    <property type="entry name" value="Ferritin-like"/>
</dbReference>
<dbReference type="PROSITE" id="PS50905">
    <property type="entry name" value="FERRITIN_LIKE"/>
    <property type="match status" value="1"/>
</dbReference>
<comment type="function">
    <text evidence="3">Protects DNA from oxidative damage by sequestering intracellular Fe2+ ion and storing it in the form of Fe3+ oxyhydroxide mineral. One hydrogen peroxide oxidizes two Fe2+ ions, which prevents hydroxyl radical production by the Fenton reaction.</text>
</comment>
<keyword evidence="1 3" id="KW-0409">Iron storage</keyword>
<dbReference type="EMBL" id="DRWN01000009">
    <property type="protein sequence ID" value="HHK67670.1"/>
    <property type="molecule type" value="Genomic_DNA"/>
</dbReference>
<dbReference type="GO" id="GO:0005829">
    <property type="term" value="C:cytosol"/>
    <property type="evidence" value="ECO:0007669"/>
    <property type="project" value="TreeGrafter"/>
</dbReference>
<comment type="subcellular location">
    <subcellularLocation>
        <location evidence="3">Cytoplasm</location>
        <location evidence="3">Nucleoid</location>
    </subcellularLocation>
</comment>
<gene>
    <name evidence="5" type="ORF">ENM11_00740</name>
</gene>
<comment type="caution">
    <text evidence="5">The sequence shown here is derived from an EMBL/GenBank/DDBJ whole genome shotgun (WGS) entry which is preliminary data.</text>
</comment>
<name>A0A7C5Q8R3_CALS0</name>
<dbReference type="InterPro" id="IPR009040">
    <property type="entry name" value="Ferritin-like_diiron"/>
</dbReference>
<dbReference type="PIRSF" id="PIRSF018063">
    <property type="entry name" value="Ferrtn_UCP018063"/>
    <property type="match status" value="1"/>
</dbReference>
<dbReference type="AlphaFoldDB" id="A0A7C5Q8R3"/>
<evidence type="ECO:0000256" key="2">
    <source>
        <dbReference type="ARBA" id="ARBA00023004"/>
    </source>
</evidence>
<organism evidence="5">
    <name type="scientific">Caldiarchaeum subterraneum</name>
    <dbReference type="NCBI Taxonomy" id="311458"/>
    <lineage>
        <taxon>Archaea</taxon>
        <taxon>Nitrososphaerota</taxon>
        <taxon>Candidatus Caldarchaeales</taxon>
        <taxon>Candidatus Caldarchaeaceae</taxon>
        <taxon>Candidatus Caldarchaeum</taxon>
    </lineage>
</organism>
<dbReference type="Pfam" id="PF00210">
    <property type="entry name" value="Ferritin"/>
    <property type="match status" value="1"/>
</dbReference>
<evidence type="ECO:0000256" key="1">
    <source>
        <dbReference type="ARBA" id="ARBA00022434"/>
    </source>
</evidence>
<keyword evidence="3" id="KW-0963">Cytoplasm</keyword>
<reference evidence="5" key="1">
    <citation type="journal article" date="2020" name="mSystems">
        <title>Genome- and Community-Level Interaction Insights into Carbon Utilization and Element Cycling Functions of Hydrothermarchaeota in Hydrothermal Sediment.</title>
        <authorList>
            <person name="Zhou Z."/>
            <person name="Liu Y."/>
            <person name="Xu W."/>
            <person name="Pan J."/>
            <person name="Luo Z.H."/>
            <person name="Li M."/>
        </authorList>
    </citation>
    <scope>NUCLEOTIDE SEQUENCE [LARGE SCALE GENOMIC DNA]</scope>
    <source>
        <strain evidence="5">SpSt-1056</strain>
    </source>
</reference>
<comment type="similarity">
    <text evidence="3">Belongs to the Dps family.</text>
</comment>
<evidence type="ECO:0000256" key="3">
    <source>
        <dbReference type="PIRNR" id="PIRNR018063"/>
    </source>
</evidence>
<evidence type="ECO:0000259" key="4">
    <source>
        <dbReference type="PROSITE" id="PS50905"/>
    </source>
</evidence>
<dbReference type="PANTHER" id="PTHR30295:SF1">
    <property type="entry name" value="DNA PROTECTION DURING STARVATION PROTEIN"/>
    <property type="match status" value="1"/>
</dbReference>
<proteinExistence type="inferred from homology"/>
<dbReference type="SUPFAM" id="SSF47240">
    <property type="entry name" value="Ferritin-like"/>
    <property type="match status" value="1"/>
</dbReference>
<comment type="catalytic activity">
    <reaction evidence="3">
        <text>2 Fe(2+) + H2O2 + 2 H(+) = 2 Fe(3+) + 2 H2O</text>
        <dbReference type="Rhea" id="RHEA:48712"/>
        <dbReference type="ChEBI" id="CHEBI:15377"/>
        <dbReference type="ChEBI" id="CHEBI:15378"/>
        <dbReference type="ChEBI" id="CHEBI:16240"/>
        <dbReference type="ChEBI" id="CHEBI:29033"/>
        <dbReference type="ChEBI" id="CHEBI:29034"/>
    </reaction>
</comment>
<accession>A0A7C5Q8R3</accession>
<feature type="domain" description="Ferritin-like diiron" evidence="4">
    <location>
        <begin position="10"/>
        <end position="160"/>
    </location>
</feature>